<dbReference type="Pfam" id="PF05697">
    <property type="entry name" value="Trigger_N"/>
    <property type="match status" value="1"/>
</dbReference>
<dbReference type="Gene3D" id="3.30.70.1050">
    <property type="entry name" value="Trigger factor ribosome-binding domain"/>
    <property type="match status" value="1"/>
</dbReference>
<dbReference type="PROSITE" id="PS50059">
    <property type="entry name" value="FKBP_PPIASE"/>
    <property type="match status" value="1"/>
</dbReference>
<dbReference type="EC" id="5.2.1.8" evidence="3 11"/>
<dbReference type="InterPro" id="IPR037041">
    <property type="entry name" value="Trigger_fac_C_sf"/>
</dbReference>
<dbReference type="Gene3D" id="3.10.50.40">
    <property type="match status" value="1"/>
</dbReference>
<keyword evidence="5 11" id="KW-0132">Cell division</keyword>
<evidence type="ECO:0000256" key="13">
    <source>
        <dbReference type="RuleBase" id="RU003914"/>
    </source>
</evidence>
<dbReference type="InterPro" id="IPR008880">
    <property type="entry name" value="Trigger_fac_C"/>
</dbReference>
<dbReference type="PANTHER" id="PTHR30560">
    <property type="entry name" value="TRIGGER FACTOR CHAPERONE AND PEPTIDYL-PROLYL CIS/TRANS ISOMERASE"/>
    <property type="match status" value="1"/>
</dbReference>
<reference evidence="16" key="1">
    <citation type="submission" date="2022-06" db="EMBL/GenBank/DDBJ databases">
        <title>Genome sequence of Phormidium yuhuli AB48 isolated from an industrial photobioreactor environment.</title>
        <authorList>
            <person name="Qiu Y."/>
            <person name="Noonan A.J.C."/>
            <person name="Dofher K."/>
            <person name="Koch M."/>
            <person name="Kieft B."/>
            <person name="Lin X."/>
            <person name="Ziels R.M."/>
            <person name="Hallam S.J."/>
        </authorList>
    </citation>
    <scope>NUCLEOTIDE SEQUENCE</scope>
    <source>
        <strain evidence="16">AB48</strain>
    </source>
</reference>
<evidence type="ECO:0000256" key="9">
    <source>
        <dbReference type="ARBA" id="ARBA00023306"/>
    </source>
</evidence>
<comment type="domain">
    <text evidence="11">Consists of 3 domains; the N-terminus binds the ribosome, the middle domain has PPIase activity, while the C-terminus has intrinsic chaperone activity on its own.</text>
</comment>
<evidence type="ECO:0000256" key="12">
    <source>
        <dbReference type="PROSITE-ProRule" id="PRU00277"/>
    </source>
</evidence>
<keyword evidence="9 11" id="KW-0131">Cell cycle</keyword>
<keyword evidence="8 11" id="KW-0413">Isomerase</keyword>
<dbReference type="SUPFAM" id="SSF102735">
    <property type="entry name" value="Trigger factor ribosome-binding domain"/>
    <property type="match status" value="1"/>
</dbReference>
<protein>
    <recommendedName>
        <fullName evidence="4 11">Trigger factor</fullName>
        <shortName evidence="11">TF</shortName>
        <ecNumber evidence="3 11">5.2.1.8</ecNumber>
    </recommendedName>
    <alternativeName>
        <fullName evidence="10 11">PPIase</fullName>
    </alternativeName>
</protein>
<evidence type="ECO:0000259" key="15">
    <source>
        <dbReference type="PROSITE" id="PS50059"/>
    </source>
</evidence>
<evidence type="ECO:0000256" key="11">
    <source>
        <dbReference type="HAMAP-Rule" id="MF_00303"/>
    </source>
</evidence>
<dbReference type="Gene3D" id="1.10.3120.10">
    <property type="entry name" value="Trigger factor, C-terminal domain"/>
    <property type="match status" value="1"/>
</dbReference>
<evidence type="ECO:0000256" key="5">
    <source>
        <dbReference type="ARBA" id="ARBA00022618"/>
    </source>
</evidence>
<dbReference type="GO" id="GO:0003755">
    <property type="term" value="F:peptidyl-prolyl cis-trans isomerase activity"/>
    <property type="evidence" value="ECO:0007669"/>
    <property type="project" value="UniProtKB-EC"/>
</dbReference>
<comment type="subcellular location">
    <subcellularLocation>
        <location evidence="11">Cytoplasm</location>
    </subcellularLocation>
    <text evidence="11">About half TF is bound to the ribosome near the polypeptide exit tunnel while the other half is free in the cytoplasm.</text>
</comment>
<organism evidence="16 17">
    <name type="scientific">Phormidium yuhuli AB48</name>
    <dbReference type="NCBI Taxonomy" id="2940671"/>
    <lineage>
        <taxon>Bacteria</taxon>
        <taxon>Bacillati</taxon>
        <taxon>Cyanobacteriota</taxon>
        <taxon>Cyanophyceae</taxon>
        <taxon>Oscillatoriophycideae</taxon>
        <taxon>Oscillatoriales</taxon>
        <taxon>Oscillatoriaceae</taxon>
        <taxon>Phormidium</taxon>
        <taxon>Phormidium yuhuli</taxon>
    </lineage>
</organism>
<evidence type="ECO:0000256" key="7">
    <source>
        <dbReference type="ARBA" id="ARBA00023186"/>
    </source>
</evidence>
<gene>
    <name evidence="11 16" type="primary">tig</name>
    <name evidence="16" type="ORF">NEA10_05045</name>
</gene>
<dbReference type="Pfam" id="PF00254">
    <property type="entry name" value="FKBP_C"/>
    <property type="match status" value="1"/>
</dbReference>
<evidence type="ECO:0000313" key="16">
    <source>
        <dbReference type="EMBL" id="USR92092.1"/>
    </source>
</evidence>
<dbReference type="HAMAP" id="MF_00303">
    <property type="entry name" value="Trigger_factor_Tig"/>
    <property type="match status" value="1"/>
</dbReference>
<sequence length="462" mass="52349">MKVTQEKLPASQIALEIEIPSEISQKTYDRTLQKFTQAANIPGFRKGKVPKQILIKRLGSERIKAAALEESIEDSLKQAIDQENLDVLGNYSLRTPIEELIQQFTPGHPLTFSIAVDVPPEARVDNYEGLEITAEERVYDPGQVDAFFEEQRLEQANLIPVEDRAAQLGDVLTVDYEGKLLPEDGEGEPEPFPGGSAEDTQMELDEGRFIEGFVENIVGMNADETKSFEVKFPEDYPNEELAGQGAIFTVTVKDIKTRELPELDDDFAQTISDFDTMAELRESIENRFKEEAEDKTKSNINGALLKALEDCIEVDFPETLIKQEVDYMLTQTAMQLQQYGMDIRSLYNEDNLAQMRERSRPEAIAQLKQDLALEKIAELQDLDSSEDEKEERAAEIRKQLSDREIDEERLQGFVEKDLLSQKALDWLRERAKIELVPEGSLSKEDDAAEETDDTDPDESQDS</sequence>
<dbReference type="SUPFAM" id="SSF109998">
    <property type="entry name" value="Triger factor/SurA peptide-binding domain-like"/>
    <property type="match status" value="1"/>
</dbReference>
<keyword evidence="17" id="KW-1185">Reference proteome</keyword>
<dbReference type="InterPro" id="IPR001179">
    <property type="entry name" value="PPIase_FKBP_dom"/>
</dbReference>
<dbReference type="Pfam" id="PF05698">
    <property type="entry name" value="Trigger_C"/>
    <property type="match status" value="1"/>
</dbReference>
<evidence type="ECO:0000313" key="17">
    <source>
        <dbReference type="Proteomes" id="UP001056708"/>
    </source>
</evidence>
<evidence type="ECO:0000256" key="8">
    <source>
        <dbReference type="ARBA" id="ARBA00023235"/>
    </source>
</evidence>
<feature type="domain" description="PPIase FKBP-type" evidence="15">
    <location>
        <begin position="169"/>
        <end position="261"/>
    </location>
</feature>
<keyword evidence="6 11" id="KW-0697">Rotamase</keyword>
<evidence type="ECO:0000256" key="1">
    <source>
        <dbReference type="ARBA" id="ARBA00000971"/>
    </source>
</evidence>
<dbReference type="RefSeq" id="WP_252664168.1">
    <property type="nucleotide sequence ID" value="NZ_CP098611.1"/>
</dbReference>
<keyword evidence="11" id="KW-0963">Cytoplasm</keyword>
<evidence type="ECO:0000256" key="4">
    <source>
        <dbReference type="ARBA" id="ARBA00016902"/>
    </source>
</evidence>
<evidence type="ECO:0000256" key="2">
    <source>
        <dbReference type="ARBA" id="ARBA00005464"/>
    </source>
</evidence>
<dbReference type="InterPro" id="IPR008881">
    <property type="entry name" value="Trigger_fac_ribosome-bd_bac"/>
</dbReference>
<evidence type="ECO:0000256" key="14">
    <source>
        <dbReference type="SAM" id="MobiDB-lite"/>
    </source>
</evidence>
<dbReference type="EMBL" id="CP098611">
    <property type="protein sequence ID" value="USR92092.1"/>
    <property type="molecule type" value="Genomic_DNA"/>
</dbReference>
<comment type="function">
    <text evidence="11">Involved in protein export. Acts as a chaperone by maintaining the newly synthesized protein in an open conformation. Functions as a peptidyl-prolyl cis-trans isomerase.</text>
</comment>
<evidence type="ECO:0000256" key="3">
    <source>
        <dbReference type="ARBA" id="ARBA00013194"/>
    </source>
</evidence>
<dbReference type="PIRSF" id="PIRSF003095">
    <property type="entry name" value="Trigger_factor"/>
    <property type="match status" value="1"/>
</dbReference>
<dbReference type="InterPro" id="IPR027304">
    <property type="entry name" value="Trigger_fact/SurA_dom_sf"/>
</dbReference>
<proteinExistence type="inferred from homology"/>
<dbReference type="PANTHER" id="PTHR30560:SF3">
    <property type="entry name" value="TRIGGER FACTOR-LIKE PROTEIN TIG, CHLOROPLASTIC"/>
    <property type="match status" value="1"/>
</dbReference>
<accession>A0ABY5ATD9</accession>
<comment type="similarity">
    <text evidence="2 11 13">Belongs to the FKBP-type PPIase family. Tig subfamily.</text>
</comment>
<evidence type="ECO:0000256" key="10">
    <source>
        <dbReference type="ARBA" id="ARBA00029986"/>
    </source>
</evidence>
<dbReference type="SUPFAM" id="SSF54534">
    <property type="entry name" value="FKBP-like"/>
    <property type="match status" value="1"/>
</dbReference>
<feature type="region of interest" description="Disordered" evidence="14">
    <location>
        <begin position="435"/>
        <end position="462"/>
    </location>
</feature>
<dbReference type="InterPro" id="IPR046357">
    <property type="entry name" value="PPIase_dom_sf"/>
</dbReference>
<dbReference type="InterPro" id="IPR005215">
    <property type="entry name" value="Trig_fac"/>
</dbReference>
<dbReference type="Proteomes" id="UP001056708">
    <property type="component" value="Chromosome"/>
</dbReference>
<dbReference type="NCBIfam" id="TIGR00115">
    <property type="entry name" value="tig"/>
    <property type="match status" value="1"/>
</dbReference>
<feature type="compositionally biased region" description="Basic and acidic residues" evidence="14">
    <location>
        <begin position="435"/>
        <end position="445"/>
    </location>
</feature>
<feature type="compositionally biased region" description="Acidic residues" evidence="14">
    <location>
        <begin position="446"/>
        <end position="462"/>
    </location>
</feature>
<name>A0ABY5ATD9_9CYAN</name>
<evidence type="ECO:0000256" key="6">
    <source>
        <dbReference type="ARBA" id="ARBA00023110"/>
    </source>
</evidence>
<dbReference type="InterPro" id="IPR036611">
    <property type="entry name" value="Trigger_fac_ribosome-bd_sf"/>
</dbReference>
<comment type="catalytic activity">
    <reaction evidence="1 11 12">
        <text>[protein]-peptidylproline (omega=180) = [protein]-peptidylproline (omega=0)</text>
        <dbReference type="Rhea" id="RHEA:16237"/>
        <dbReference type="Rhea" id="RHEA-COMP:10747"/>
        <dbReference type="Rhea" id="RHEA-COMP:10748"/>
        <dbReference type="ChEBI" id="CHEBI:83833"/>
        <dbReference type="ChEBI" id="CHEBI:83834"/>
        <dbReference type="EC" id="5.2.1.8"/>
    </reaction>
</comment>
<keyword evidence="7 11" id="KW-0143">Chaperone</keyword>